<keyword evidence="6" id="KW-1185">Reference proteome</keyword>
<dbReference type="NCBIfam" id="TIGR03901">
    <property type="entry name" value="MYXO-CTERM"/>
    <property type="match status" value="1"/>
</dbReference>
<accession>A0A5B8YE81</accession>
<dbReference type="Gene3D" id="2.70.70.10">
    <property type="entry name" value="Glucose Permease (Domain IIA)"/>
    <property type="match status" value="1"/>
</dbReference>
<dbReference type="Proteomes" id="UP000315995">
    <property type="component" value="Chromosome"/>
</dbReference>
<dbReference type="InterPro" id="IPR050570">
    <property type="entry name" value="Cell_wall_metabolism_enzyme"/>
</dbReference>
<accession>A0A4Y6Q2V8</accession>
<evidence type="ECO:0000313" key="5">
    <source>
        <dbReference type="EMBL" id="QDG54862.1"/>
    </source>
</evidence>
<dbReference type="NCBIfam" id="TIGR03382">
    <property type="entry name" value="GC_trans_RRR"/>
    <property type="match status" value="1"/>
</dbReference>
<feature type="compositionally biased region" description="Polar residues" evidence="1">
    <location>
        <begin position="401"/>
        <end position="411"/>
    </location>
</feature>
<evidence type="ECO:0008006" key="7">
    <source>
        <dbReference type="Google" id="ProtNLM"/>
    </source>
</evidence>
<evidence type="ECO:0000259" key="4">
    <source>
        <dbReference type="Pfam" id="PF25275"/>
    </source>
</evidence>
<organism evidence="5 6">
    <name type="scientific">Persicimonas caeni</name>
    <dbReference type="NCBI Taxonomy" id="2292766"/>
    <lineage>
        <taxon>Bacteria</taxon>
        <taxon>Deltaproteobacteria</taxon>
        <taxon>Bradymonadales</taxon>
        <taxon>Bradymonadaceae</taxon>
        <taxon>Persicimonas</taxon>
    </lineage>
</organism>
<dbReference type="Pfam" id="PF25275">
    <property type="entry name" value="Golvesin_C"/>
    <property type="match status" value="1"/>
</dbReference>
<name>A0A4Y6Q2V8_PERCE</name>
<proteinExistence type="predicted"/>
<dbReference type="InterPro" id="IPR011055">
    <property type="entry name" value="Dup_hybrid_motif"/>
</dbReference>
<reference evidence="5 6" key="1">
    <citation type="submission" date="2019-06" db="EMBL/GenBank/DDBJ databases">
        <title>Persicimonas caeni gen. nov., sp. nov., a predatory bacterium isolated from solar saltern.</title>
        <authorList>
            <person name="Wang S."/>
        </authorList>
    </citation>
    <scope>NUCLEOTIDE SEQUENCE [LARGE SCALE GENOMIC DNA]</scope>
    <source>
        <strain evidence="5 6">YN101</strain>
    </source>
</reference>
<sequence>MKRILGTCGILALTLLATPASAEFTYKPPGELVPGSGQGRVDSKIYVPNMRFPIEQAPAYANSQVWGHGGYKGPGGGQCDTENYSYPWWDNYCESRSWDVPLCPSGNGHQGQDIRAATCEDNKHWAVAAEAGTITNIGTYSVYLQADNGTRHRYLHMDPASIPVSEGQRVAKGDRLGRVSNAFGGTPTTIHLHYDLHQNVSGIGNTYVPTYMSLVDSYERLLGIPQEPCEALGPDGGTLDDAGPCFELHGPPASWRYVTDAGHDGDLHWTKAWDDPDASNWAQWHVETSEAGTYEVEVYVVADYAQAQQARYVVRHAGNETEKRLDYTAGDGWRSLGEFDFAQGADQWVVNYDNTGESLDLDRRIIADAVRLTRIRPAQPEPDAGTTQPDAGNTVDAGQADTGSDVGSGTDSDQDGEEREQSTRATTTSSCSSTGESSPAGLMWLLVVLGFGWRRRLASK</sequence>
<dbReference type="GO" id="GO:0004222">
    <property type="term" value="F:metalloendopeptidase activity"/>
    <property type="evidence" value="ECO:0007669"/>
    <property type="project" value="TreeGrafter"/>
</dbReference>
<dbReference type="InterPro" id="IPR016047">
    <property type="entry name" value="M23ase_b-sheet_dom"/>
</dbReference>
<feature type="signal peptide" evidence="2">
    <location>
        <begin position="1"/>
        <end position="22"/>
    </location>
</feature>
<dbReference type="Pfam" id="PF01551">
    <property type="entry name" value="Peptidase_M23"/>
    <property type="match status" value="1"/>
</dbReference>
<feature type="region of interest" description="Disordered" evidence="1">
    <location>
        <begin position="373"/>
        <end position="437"/>
    </location>
</feature>
<gene>
    <name evidence="5" type="ORF">FIV42_08905</name>
</gene>
<keyword evidence="2" id="KW-0732">Signal</keyword>
<dbReference type="PANTHER" id="PTHR21666:SF270">
    <property type="entry name" value="MUREIN HYDROLASE ACTIVATOR ENVC"/>
    <property type="match status" value="1"/>
</dbReference>
<evidence type="ECO:0000256" key="2">
    <source>
        <dbReference type="SAM" id="SignalP"/>
    </source>
</evidence>
<dbReference type="CDD" id="cd12797">
    <property type="entry name" value="M23_peptidase"/>
    <property type="match status" value="1"/>
</dbReference>
<dbReference type="PANTHER" id="PTHR21666">
    <property type="entry name" value="PEPTIDASE-RELATED"/>
    <property type="match status" value="1"/>
</dbReference>
<dbReference type="EMBL" id="CP041186">
    <property type="protein sequence ID" value="QDG54862.1"/>
    <property type="molecule type" value="Genomic_DNA"/>
</dbReference>
<protein>
    <recommendedName>
        <fullName evidence="7">M23 family metallopeptidase</fullName>
    </recommendedName>
</protein>
<dbReference type="AlphaFoldDB" id="A0A4Y6Q2V8"/>
<dbReference type="InterPro" id="IPR024038">
    <property type="entry name" value="MYXO-CTERM"/>
</dbReference>
<dbReference type="InterPro" id="IPR017756">
    <property type="entry name" value="TM_Gly-Cys-Arg_CS"/>
</dbReference>
<feature type="chain" id="PRO_5030106917" description="M23 family metallopeptidase" evidence="2">
    <location>
        <begin position="23"/>
        <end position="460"/>
    </location>
</feature>
<feature type="domain" description="Golvesin/Xly CBD-like" evidence="4">
    <location>
        <begin position="277"/>
        <end position="374"/>
    </location>
</feature>
<evidence type="ECO:0000256" key="1">
    <source>
        <dbReference type="SAM" id="MobiDB-lite"/>
    </source>
</evidence>
<dbReference type="InterPro" id="IPR033803">
    <property type="entry name" value="CBD-like_Golvesin-Xly"/>
</dbReference>
<evidence type="ECO:0000313" key="6">
    <source>
        <dbReference type="Proteomes" id="UP000315995"/>
    </source>
</evidence>
<evidence type="ECO:0000259" key="3">
    <source>
        <dbReference type="Pfam" id="PF01551"/>
    </source>
</evidence>
<dbReference type="OrthoDB" id="7172069at2"/>
<feature type="domain" description="M23ase beta-sheet core" evidence="3">
    <location>
        <begin position="108"/>
        <end position="199"/>
    </location>
</feature>
<dbReference type="RefSeq" id="WP_141201303.1">
    <property type="nucleotide sequence ID" value="NZ_CP041186.1"/>
</dbReference>
<feature type="compositionally biased region" description="Low complexity" evidence="1">
    <location>
        <begin position="423"/>
        <end position="437"/>
    </location>
</feature>
<dbReference type="SUPFAM" id="SSF51261">
    <property type="entry name" value="Duplicated hybrid motif"/>
    <property type="match status" value="1"/>
</dbReference>